<proteinExistence type="predicted"/>
<keyword evidence="3" id="KW-1185">Reference proteome</keyword>
<feature type="signal peptide" evidence="1">
    <location>
        <begin position="1"/>
        <end position="22"/>
    </location>
</feature>
<feature type="chain" id="PRO_5020321467" description="Methane oxygenase PmoA" evidence="1">
    <location>
        <begin position="23"/>
        <end position="417"/>
    </location>
</feature>
<comment type="caution">
    <text evidence="2">The sequence shown here is derived from an EMBL/GenBank/DDBJ whole genome shotgun (WGS) entry which is preliminary data.</text>
</comment>
<gene>
    <name evidence="2" type="ORF">FC093_02490</name>
</gene>
<organism evidence="2 3">
    <name type="scientific">Ilyomonas limi</name>
    <dbReference type="NCBI Taxonomy" id="2575867"/>
    <lineage>
        <taxon>Bacteria</taxon>
        <taxon>Pseudomonadati</taxon>
        <taxon>Bacteroidota</taxon>
        <taxon>Chitinophagia</taxon>
        <taxon>Chitinophagales</taxon>
        <taxon>Chitinophagaceae</taxon>
        <taxon>Ilyomonas</taxon>
    </lineage>
</organism>
<dbReference type="OrthoDB" id="2540540at2"/>
<protein>
    <recommendedName>
        <fullName evidence="4">Methane oxygenase PmoA</fullName>
    </recommendedName>
</protein>
<dbReference type="RefSeq" id="WP_137260144.1">
    <property type="nucleotide sequence ID" value="NZ_SZQL01000001.1"/>
</dbReference>
<evidence type="ECO:0000313" key="3">
    <source>
        <dbReference type="Proteomes" id="UP000305848"/>
    </source>
</evidence>
<dbReference type="EMBL" id="SZQL01000001">
    <property type="protein sequence ID" value="TKK71904.1"/>
    <property type="molecule type" value="Genomic_DNA"/>
</dbReference>
<keyword evidence="1" id="KW-0732">Signal</keyword>
<dbReference type="Proteomes" id="UP000305848">
    <property type="component" value="Unassembled WGS sequence"/>
</dbReference>
<sequence>MMKYTPLWLTIFLLLTGNNLSAQPIATFTLTNHGNTVGVPVYVDLDPLTYVTDSSLTLIEITAGKNIPVPFQIEHGYHRFLWWLITNEDAGSNGIRKYKLEQKEHPTDIKQAVTVVDDSNALIIKENGKNVLQYNYKTHYPPAGVDTAFKRSGFIHPLWSPSGNILTQINPRDHRHHMGIWNPWTDVLFQGKMVDFWNLGDKKGTVRFEHFIAKESGAVWGGFKALQQHIALPDATSPAEKTAMNEVWDVRVYNVGDKMWLWDFTSTLNCAGNDSVLLKEYRYGGFGFRATADWNNKNSKVLTSEGKTRKEADASTARWCMIDGDMQRGHSGILFMSYPANYNFPEPMRVWPEDMNGRGDVFFSFSPTRNTDWLLTPGKSYVLKYRMLVFDNTITPQQAEQTWQSFAHPPAIVISKK</sequence>
<accession>A0A4U3LBL4</accession>
<reference evidence="2 3" key="1">
    <citation type="submission" date="2019-05" db="EMBL/GenBank/DDBJ databases">
        <title>Panacibacter sp. strain 17mud1-8 Genome sequencing and assembly.</title>
        <authorList>
            <person name="Chhetri G."/>
        </authorList>
    </citation>
    <scope>NUCLEOTIDE SEQUENCE [LARGE SCALE GENOMIC DNA]</scope>
    <source>
        <strain evidence="2 3">17mud1-8</strain>
    </source>
</reference>
<evidence type="ECO:0008006" key="4">
    <source>
        <dbReference type="Google" id="ProtNLM"/>
    </source>
</evidence>
<evidence type="ECO:0000256" key="1">
    <source>
        <dbReference type="SAM" id="SignalP"/>
    </source>
</evidence>
<dbReference type="InterPro" id="IPR029475">
    <property type="entry name" value="DUF6807"/>
</dbReference>
<evidence type="ECO:0000313" key="2">
    <source>
        <dbReference type="EMBL" id="TKK71904.1"/>
    </source>
</evidence>
<dbReference type="Pfam" id="PF14100">
    <property type="entry name" value="DUF6807"/>
    <property type="match status" value="1"/>
</dbReference>
<name>A0A4U3LBL4_9BACT</name>
<dbReference type="AlphaFoldDB" id="A0A4U3LBL4"/>